<reference evidence="9 10" key="1">
    <citation type="submission" date="2021-04" db="EMBL/GenBank/DDBJ databases">
        <authorList>
            <person name="De Guttry C."/>
            <person name="Zahm M."/>
            <person name="Klopp C."/>
            <person name="Cabau C."/>
            <person name="Louis A."/>
            <person name="Berthelot C."/>
            <person name="Parey E."/>
            <person name="Roest Crollius H."/>
            <person name="Montfort J."/>
            <person name="Robinson-Rechavi M."/>
            <person name="Bucao C."/>
            <person name="Bouchez O."/>
            <person name="Gislard M."/>
            <person name="Lluch J."/>
            <person name="Milhes M."/>
            <person name="Lampietro C."/>
            <person name="Lopez Roques C."/>
            <person name="Donnadieu C."/>
            <person name="Braasch I."/>
            <person name="Desvignes T."/>
            <person name="Postlethwait J."/>
            <person name="Bobe J."/>
            <person name="Wedekind C."/>
            <person name="Guiguen Y."/>
        </authorList>
    </citation>
    <scope>NUCLEOTIDE SEQUENCE [LARGE SCALE GENOMIC DNA]</scope>
    <source>
        <strain evidence="9">Cs_M1</strain>
        <tissue evidence="9">Blood</tissue>
    </source>
</reference>
<dbReference type="Proteomes" id="UP001356427">
    <property type="component" value="Unassembled WGS sequence"/>
</dbReference>
<feature type="non-terminal residue" evidence="9">
    <location>
        <position position="1"/>
    </location>
</feature>
<dbReference type="InterPro" id="IPR001611">
    <property type="entry name" value="Leu-rich_rpt"/>
</dbReference>
<sequence>SLGKLAFQQLVNGNLIFYEEDLKEAGIDVNEASVYSGLCTQLFKEECGLYQDKVYCFVHLSIQEFLAAVYVFLSFINNNENLMAKPQSTRNFFALFRDKPEVTFYKSAVDKALQSETGNLDLFLRFLLGLSLESNQKHLRGLLAKTRSSSQSHKETVKYIKEKIRENPSPERCINLFHCLNELNDHSLVEEIQSYLRSGSLSEAKLSPAQWSALVFVLLTSEKELDVFDLKKYSRSEEGLLRLLPVVKASRAALLSGCGVTEEGCASLVSALKSNPSHLRELDLSNNDLKDSGVKHLSAALGNPHCKLETLRLSGCLVTEEGCASLVSALKSNPSHLRELDLSNNDLKDSGVKLLSAGLGNPHCKLETLRLSGCLVTEEGCASLVSALKSNPSHLRELDLSYNHPRRLRSQTALCWTGGSTLQTGENSSM</sequence>
<feature type="domain" description="NACHT LRR and PYD" evidence="7">
    <location>
        <begin position="59"/>
        <end position="191"/>
    </location>
</feature>
<keyword evidence="5" id="KW-0547">Nucleotide-binding</keyword>
<evidence type="ECO:0000256" key="1">
    <source>
        <dbReference type="ARBA" id="ARBA00004496"/>
    </source>
</evidence>
<dbReference type="InterPro" id="IPR041267">
    <property type="entry name" value="NLRP_HD2"/>
</dbReference>
<dbReference type="SUPFAM" id="SSF52047">
    <property type="entry name" value="RNI-like"/>
    <property type="match status" value="1"/>
</dbReference>
<evidence type="ECO:0000256" key="5">
    <source>
        <dbReference type="ARBA" id="ARBA00022741"/>
    </source>
</evidence>
<dbReference type="InterPro" id="IPR041075">
    <property type="entry name" value="NOD1/2_WH"/>
</dbReference>
<name>A0AAN8KAP8_9TELE</name>
<dbReference type="Pfam" id="PF13516">
    <property type="entry name" value="LRR_6"/>
    <property type="match status" value="3"/>
</dbReference>
<keyword evidence="4" id="KW-0677">Repeat</keyword>
<keyword evidence="6" id="KW-0067">ATP-binding</keyword>
<keyword evidence="3" id="KW-0433">Leucine-rich repeat</keyword>
<dbReference type="InterPro" id="IPR051261">
    <property type="entry name" value="NLR"/>
</dbReference>
<keyword evidence="10" id="KW-1185">Reference proteome</keyword>
<evidence type="ECO:0000259" key="8">
    <source>
        <dbReference type="Pfam" id="PF17779"/>
    </source>
</evidence>
<evidence type="ECO:0008006" key="11">
    <source>
        <dbReference type="Google" id="ProtNLM"/>
    </source>
</evidence>
<evidence type="ECO:0000256" key="3">
    <source>
        <dbReference type="ARBA" id="ARBA00022614"/>
    </source>
</evidence>
<dbReference type="GO" id="GO:0005737">
    <property type="term" value="C:cytoplasm"/>
    <property type="evidence" value="ECO:0007669"/>
    <property type="project" value="UniProtKB-SubCell"/>
</dbReference>
<proteinExistence type="predicted"/>
<keyword evidence="2" id="KW-0963">Cytoplasm</keyword>
<evidence type="ECO:0000256" key="6">
    <source>
        <dbReference type="ARBA" id="ARBA00022840"/>
    </source>
</evidence>
<feature type="domain" description="NOD1/2 winged helix" evidence="8">
    <location>
        <begin position="1"/>
        <end position="57"/>
    </location>
</feature>
<organism evidence="9 10">
    <name type="scientific">Coregonus suidteri</name>
    <dbReference type="NCBI Taxonomy" id="861788"/>
    <lineage>
        <taxon>Eukaryota</taxon>
        <taxon>Metazoa</taxon>
        <taxon>Chordata</taxon>
        <taxon>Craniata</taxon>
        <taxon>Vertebrata</taxon>
        <taxon>Euteleostomi</taxon>
        <taxon>Actinopterygii</taxon>
        <taxon>Neopterygii</taxon>
        <taxon>Teleostei</taxon>
        <taxon>Protacanthopterygii</taxon>
        <taxon>Salmoniformes</taxon>
        <taxon>Salmonidae</taxon>
        <taxon>Coregoninae</taxon>
        <taxon>Coregonus</taxon>
    </lineage>
</organism>
<dbReference type="Pfam" id="PF17776">
    <property type="entry name" value="NLRC4_HD2"/>
    <property type="match status" value="1"/>
</dbReference>
<evidence type="ECO:0000313" key="10">
    <source>
        <dbReference type="Proteomes" id="UP001356427"/>
    </source>
</evidence>
<gene>
    <name evidence="9" type="ORF">J4Q44_G00381050</name>
</gene>
<dbReference type="AlphaFoldDB" id="A0AAN8KAP8"/>
<comment type="caution">
    <text evidence="9">The sequence shown here is derived from an EMBL/GenBank/DDBJ whole genome shotgun (WGS) entry which is preliminary data.</text>
</comment>
<evidence type="ECO:0000259" key="7">
    <source>
        <dbReference type="Pfam" id="PF17776"/>
    </source>
</evidence>
<dbReference type="GO" id="GO:0005524">
    <property type="term" value="F:ATP binding"/>
    <property type="evidence" value="ECO:0007669"/>
    <property type="project" value="UniProtKB-KW"/>
</dbReference>
<evidence type="ECO:0000313" key="9">
    <source>
        <dbReference type="EMBL" id="KAK6291339.1"/>
    </source>
</evidence>
<comment type="subcellular location">
    <subcellularLocation>
        <location evidence="1">Cytoplasm</location>
    </subcellularLocation>
</comment>
<dbReference type="Gene3D" id="3.80.10.10">
    <property type="entry name" value="Ribonuclease Inhibitor"/>
    <property type="match status" value="1"/>
</dbReference>
<dbReference type="SMART" id="SM00368">
    <property type="entry name" value="LRR_RI"/>
    <property type="match status" value="5"/>
</dbReference>
<dbReference type="PANTHER" id="PTHR24106">
    <property type="entry name" value="NACHT, LRR AND CARD DOMAINS-CONTAINING"/>
    <property type="match status" value="1"/>
</dbReference>
<dbReference type="PROSITE" id="PS51450">
    <property type="entry name" value="LRR"/>
    <property type="match status" value="2"/>
</dbReference>
<dbReference type="EMBL" id="JAGTTL010000040">
    <property type="protein sequence ID" value="KAK6291339.1"/>
    <property type="molecule type" value="Genomic_DNA"/>
</dbReference>
<dbReference type="Pfam" id="PF17779">
    <property type="entry name" value="WHD_NOD2"/>
    <property type="match status" value="1"/>
</dbReference>
<evidence type="ECO:0000256" key="4">
    <source>
        <dbReference type="ARBA" id="ARBA00022737"/>
    </source>
</evidence>
<dbReference type="InterPro" id="IPR032675">
    <property type="entry name" value="LRR_dom_sf"/>
</dbReference>
<dbReference type="FunFam" id="3.80.10.10:FF:000100">
    <property type="entry name" value="Si:dkey-11n14.1"/>
    <property type="match status" value="1"/>
</dbReference>
<accession>A0AAN8KAP8</accession>
<evidence type="ECO:0000256" key="2">
    <source>
        <dbReference type="ARBA" id="ARBA00022490"/>
    </source>
</evidence>
<protein>
    <recommendedName>
        <fullName evidence="11">NACHT LRR and PYD domain-containing protein</fullName>
    </recommendedName>
</protein>